<proteinExistence type="predicted"/>
<comment type="caution">
    <text evidence="2">The sequence shown here is derived from an EMBL/GenBank/DDBJ whole genome shotgun (WGS) entry which is preliminary data.</text>
</comment>
<sequence>MPMSTAHWLSAVTMEGDDSATILQDAVWTNIARSRPGRVWTNRKPLTKRWLNHVQSSRKGKCVLSAAEANKDVAPARTCIGRRISACCHKITVWGRGGLVVRLLASHQGEPGFISVWGRLQIFACESRAGRCLRLAGFLGDLPFPLGLAFRRCSALTSIHPMSALETSMLTHSGLRALYDVDGVVSCRRLTRVADLSSLRLSLSARGKYRPRPLSSQAGQLTHPALIPHSIGTLTWHTRRSHVRSVVTNQSEPECDGAEKTRRPAASSGTMPTCENPGAIQPGIEAGSTRWETNNLMTTPPRPLMRTGFSYAVIVPDDAAGRQVFSGIFHYPALAFRLCSILTSRHPQMLSRAPADIPARAPGLVEACTITKYGRSYRAIPASPKQLASVMRLCSHLVYAVHGAAVAEWLAFSPPTKSNRVRSPGRVAPGFSRVGIVPDDAAGRRVFTGLSHSLTHTHLNHPHWLSRPRYYREPLPPAAHLEASHQIARCWSELLSGLDQLRRQMDFARGYAPAVSGAERDLLNATRSNHTSEHGDVTAGAQEFRHVAHQSVSTCIVLRRLKYEGITFRCPLLRLPLTAYNRCERLQWWEERWTCRDK</sequence>
<gene>
    <name evidence="2" type="ORF">PR048_026047</name>
</gene>
<dbReference type="EMBL" id="JARBHB010000011">
    <property type="protein sequence ID" value="KAJ8872443.1"/>
    <property type="molecule type" value="Genomic_DNA"/>
</dbReference>
<name>A0ABQ9GK89_9NEOP</name>
<evidence type="ECO:0000256" key="1">
    <source>
        <dbReference type="SAM" id="MobiDB-lite"/>
    </source>
</evidence>
<feature type="region of interest" description="Disordered" evidence="1">
    <location>
        <begin position="245"/>
        <end position="279"/>
    </location>
</feature>
<keyword evidence="3" id="KW-1185">Reference proteome</keyword>
<evidence type="ECO:0000313" key="2">
    <source>
        <dbReference type="EMBL" id="KAJ8872443.1"/>
    </source>
</evidence>
<reference evidence="2 3" key="1">
    <citation type="submission" date="2023-02" db="EMBL/GenBank/DDBJ databases">
        <title>LHISI_Scaffold_Assembly.</title>
        <authorList>
            <person name="Stuart O.P."/>
            <person name="Cleave R."/>
            <person name="Magrath M.J.L."/>
            <person name="Mikheyev A.S."/>
        </authorList>
    </citation>
    <scope>NUCLEOTIDE SEQUENCE [LARGE SCALE GENOMIC DNA]</scope>
    <source>
        <strain evidence="2">Daus_M_001</strain>
        <tissue evidence="2">Leg muscle</tissue>
    </source>
</reference>
<dbReference type="Proteomes" id="UP001159363">
    <property type="component" value="Chromosome 10"/>
</dbReference>
<protein>
    <submittedName>
        <fullName evidence="2">Uncharacterized protein</fullName>
    </submittedName>
</protein>
<accession>A0ABQ9GK89</accession>
<evidence type="ECO:0000313" key="3">
    <source>
        <dbReference type="Proteomes" id="UP001159363"/>
    </source>
</evidence>
<organism evidence="2 3">
    <name type="scientific">Dryococelus australis</name>
    <dbReference type="NCBI Taxonomy" id="614101"/>
    <lineage>
        <taxon>Eukaryota</taxon>
        <taxon>Metazoa</taxon>
        <taxon>Ecdysozoa</taxon>
        <taxon>Arthropoda</taxon>
        <taxon>Hexapoda</taxon>
        <taxon>Insecta</taxon>
        <taxon>Pterygota</taxon>
        <taxon>Neoptera</taxon>
        <taxon>Polyneoptera</taxon>
        <taxon>Phasmatodea</taxon>
        <taxon>Verophasmatodea</taxon>
        <taxon>Anareolatae</taxon>
        <taxon>Phasmatidae</taxon>
        <taxon>Eurycanthinae</taxon>
        <taxon>Dryococelus</taxon>
    </lineage>
</organism>